<evidence type="ECO:0000256" key="4">
    <source>
        <dbReference type="HAMAP-Rule" id="MF_00142"/>
    </source>
</evidence>
<proteinExistence type="inferred from homology"/>
<name>A0ABT4YM88_9VIBR</name>
<dbReference type="PANTHER" id="PTHR16821:SF2">
    <property type="entry name" value="FRATAXIN, MITOCHONDRIAL"/>
    <property type="match status" value="1"/>
</dbReference>
<dbReference type="NCBIfam" id="TIGR03421">
    <property type="entry name" value="FeS_CyaY"/>
    <property type="match status" value="1"/>
</dbReference>
<sequence length="105" mass="12140">MNDTEYHQIVDEVFSQLEEAIDDSGSDIDYEIIGNVMNLEFDDRSQIVINKQEAMKEIWLASKSGGFHFSYVDEKWICSKSGSEFFSFVKNECDKHAGEAIEWDE</sequence>
<dbReference type="Gene3D" id="3.30.920.10">
    <property type="entry name" value="Frataxin/CyaY"/>
    <property type="match status" value="1"/>
</dbReference>
<dbReference type="PANTHER" id="PTHR16821">
    <property type="entry name" value="FRATAXIN"/>
    <property type="match status" value="1"/>
</dbReference>
<dbReference type="Pfam" id="PF01491">
    <property type="entry name" value="Frataxin_Cyay"/>
    <property type="match status" value="1"/>
</dbReference>
<organism evidence="5 6">
    <name type="scientific">Vibrio algarum</name>
    <dbReference type="NCBI Taxonomy" id="3020714"/>
    <lineage>
        <taxon>Bacteria</taxon>
        <taxon>Pseudomonadati</taxon>
        <taxon>Pseudomonadota</taxon>
        <taxon>Gammaproteobacteria</taxon>
        <taxon>Vibrionales</taxon>
        <taxon>Vibrionaceae</taxon>
        <taxon>Vibrio</taxon>
    </lineage>
</organism>
<evidence type="ECO:0000256" key="1">
    <source>
        <dbReference type="ARBA" id="ARBA00008183"/>
    </source>
</evidence>
<dbReference type="HAMAP" id="MF_00142">
    <property type="entry name" value="CyaY"/>
    <property type="match status" value="1"/>
</dbReference>
<evidence type="ECO:0000256" key="3">
    <source>
        <dbReference type="ARBA" id="ARBA00023004"/>
    </source>
</evidence>
<dbReference type="InterPro" id="IPR002908">
    <property type="entry name" value="Frataxin/CyaY"/>
</dbReference>
<dbReference type="CDD" id="cd00503">
    <property type="entry name" value="Frataxin"/>
    <property type="match status" value="1"/>
</dbReference>
<protein>
    <recommendedName>
        <fullName evidence="4">Iron-sulfur cluster assembly protein CyaY</fullName>
    </recommendedName>
</protein>
<reference evidence="5 6" key="1">
    <citation type="submission" date="2023-01" db="EMBL/GenBank/DDBJ databases">
        <title>Vibrio sp. KJ40-1 sp.nov, isolated from marine algae.</title>
        <authorList>
            <person name="Butt M."/>
            <person name="Kim J.M.J."/>
            <person name="Jeon C.O.C."/>
        </authorList>
    </citation>
    <scope>NUCLEOTIDE SEQUENCE [LARGE SCALE GENOMIC DNA]</scope>
    <source>
        <strain evidence="5 6">KJ40-1</strain>
    </source>
</reference>
<keyword evidence="6" id="KW-1185">Reference proteome</keyword>
<dbReference type="PROSITE" id="PS50810">
    <property type="entry name" value="FRATAXIN_2"/>
    <property type="match status" value="1"/>
</dbReference>
<dbReference type="InterPro" id="IPR036524">
    <property type="entry name" value="Frataxin/CyaY_sf"/>
</dbReference>
<dbReference type="PROSITE" id="PS01344">
    <property type="entry name" value="FRATAXIN_1"/>
    <property type="match status" value="1"/>
</dbReference>
<dbReference type="RefSeq" id="WP_272132578.1">
    <property type="nucleotide sequence ID" value="NZ_JAQLOI010000001.1"/>
</dbReference>
<comment type="caution">
    <text evidence="5">The sequence shown here is derived from an EMBL/GenBank/DDBJ whole genome shotgun (WGS) entry which is preliminary data.</text>
</comment>
<keyword evidence="2 4" id="KW-0479">Metal-binding</keyword>
<dbReference type="SMART" id="SM01219">
    <property type="entry name" value="Frataxin_Cyay"/>
    <property type="match status" value="1"/>
</dbReference>
<comment type="similarity">
    <text evidence="1 4">Belongs to the frataxin family.</text>
</comment>
<evidence type="ECO:0000313" key="5">
    <source>
        <dbReference type="EMBL" id="MDB1122659.1"/>
    </source>
</evidence>
<evidence type="ECO:0000313" key="6">
    <source>
        <dbReference type="Proteomes" id="UP001210678"/>
    </source>
</evidence>
<dbReference type="InterPro" id="IPR020895">
    <property type="entry name" value="Frataxin_CS"/>
</dbReference>
<dbReference type="Proteomes" id="UP001210678">
    <property type="component" value="Unassembled WGS sequence"/>
</dbReference>
<accession>A0ABT4YM88</accession>
<evidence type="ECO:0000256" key="2">
    <source>
        <dbReference type="ARBA" id="ARBA00022723"/>
    </source>
</evidence>
<dbReference type="InterPro" id="IPR047584">
    <property type="entry name" value="CyaY"/>
</dbReference>
<keyword evidence="3 4" id="KW-0408">Iron</keyword>
<gene>
    <name evidence="4 5" type="primary">cyaY</name>
    <name evidence="5" type="ORF">PGX00_02585</name>
</gene>
<dbReference type="EMBL" id="JAQLOI010000001">
    <property type="protein sequence ID" value="MDB1122659.1"/>
    <property type="molecule type" value="Genomic_DNA"/>
</dbReference>
<dbReference type="SUPFAM" id="SSF55387">
    <property type="entry name" value="Frataxin/Nqo15-like"/>
    <property type="match status" value="1"/>
</dbReference>
<comment type="function">
    <text evidence="4">Involved in iron-sulfur (Fe-S) cluster assembly. May act as a regulator of Fe-S biogenesis.</text>
</comment>